<evidence type="ECO:0000313" key="1">
    <source>
        <dbReference type="EMBL" id="GAA2176984.1"/>
    </source>
</evidence>
<keyword evidence="2" id="KW-1185">Reference proteome</keyword>
<proteinExistence type="predicted"/>
<sequence>MLRQNFYPNGAGSGNASDGGAYEVKSVTLWAAAIVIPTLPGELLPRELLPGELLERFAGALHLAG</sequence>
<gene>
    <name evidence="1" type="ORF">GCM10009784_25800</name>
</gene>
<name>A0ABN3B0R1_9MICC</name>
<evidence type="ECO:0000313" key="2">
    <source>
        <dbReference type="Proteomes" id="UP001500974"/>
    </source>
</evidence>
<accession>A0ABN3B0R1</accession>
<dbReference type="Proteomes" id="UP001500974">
    <property type="component" value="Unassembled WGS sequence"/>
</dbReference>
<protein>
    <submittedName>
        <fullName evidence="1">Uncharacterized protein</fullName>
    </submittedName>
</protein>
<comment type="caution">
    <text evidence="1">The sequence shown here is derived from an EMBL/GenBank/DDBJ whole genome shotgun (WGS) entry which is preliminary data.</text>
</comment>
<reference evidence="1 2" key="1">
    <citation type="journal article" date="2019" name="Int. J. Syst. Evol. Microbiol.">
        <title>The Global Catalogue of Microorganisms (GCM) 10K type strain sequencing project: providing services to taxonomists for standard genome sequencing and annotation.</title>
        <authorList>
            <consortium name="The Broad Institute Genomics Platform"/>
            <consortium name="The Broad Institute Genome Sequencing Center for Infectious Disease"/>
            <person name="Wu L."/>
            <person name="Ma J."/>
        </authorList>
    </citation>
    <scope>NUCLEOTIDE SEQUENCE [LARGE SCALE GENOMIC DNA]</scope>
    <source>
        <strain evidence="1 2">JCM 14917</strain>
    </source>
</reference>
<organism evidence="1 2">
    <name type="scientific">Arthrobacter parietis</name>
    <dbReference type="NCBI Taxonomy" id="271434"/>
    <lineage>
        <taxon>Bacteria</taxon>
        <taxon>Bacillati</taxon>
        <taxon>Actinomycetota</taxon>
        <taxon>Actinomycetes</taxon>
        <taxon>Micrococcales</taxon>
        <taxon>Micrococcaceae</taxon>
        <taxon>Arthrobacter</taxon>
    </lineage>
</organism>
<dbReference type="EMBL" id="BAAAON010000003">
    <property type="protein sequence ID" value="GAA2176984.1"/>
    <property type="molecule type" value="Genomic_DNA"/>
</dbReference>